<dbReference type="Proteomes" id="UP000235220">
    <property type="component" value="Chromosome 4"/>
</dbReference>
<dbReference type="PANTHER" id="PTHR47150:SF7">
    <property type="entry name" value="NUCLEASE"/>
    <property type="match status" value="1"/>
</dbReference>
<gene>
    <name evidence="2" type="primary">LOC118348153</name>
</gene>
<dbReference type="RefSeq" id="XP_035545037.1">
    <property type="nucleotide sequence ID" value="XM_035689144.1"/>
</dbReference>
<dbReference type="AlphaFoldDB" id="A0A6P9ER40"/>
<proteinExistence type="predicted"/>
<keyword evidence="1" id="KW-1185">Reference proteome</keyword>
<dbReference type="Pfam" id="PF04827">
    <property type="entry name" value="Plant_tran"/>
    <property type="match status" value="1"/>
</dbReference>
<dbReference type="InterPro" id="IPR006912">
    <property type="entry name" value="Harbinger_derived_prot"/>
</dbReference>
<dbReference type="InParanoid" id="A0A6P9ER40"/>
<sequence>MLESIDYMHWIPALTTCIGSGKIVLQPGKHAFFGMPGSHNDINMLEISSIFTEFAQGRALPINYTINGNDYAMRYYLDDGIYPKWQTFVKTIPSPQGNKKKIFVKA</sequence>
<organism evidence="1 2">
    <name type="scientific">Juglans regia</name>
    <name type="common">English walnut</name>
    <dbReference type="NCBI Taxonomy" id="51240"/>
    <lineage>
        <taxon>Eukaryota</taxon>
        <taxon>Viridiplantae</taxon>
        <taxon>Streptophyta</taxon>
        <taxon>Embryophyta</taxon>
        <taxon>Tracheophyta</taxon>
        <taxon>Spermatophyta</taxon>
        <taxon>Magnoliopsida</taxon>
        <taxon>eudicotyledons</taxon>
        <taxon>Gunneridae</taxon>
        <taxon>Pentapetalae</taxon>
        <taxon>rosids</taxon>
        <taxon>fabids</taxon>
        <taxon>Fagales</taxon>
        <taxon>Juglandaceae</taxon>
        <taxon>Juglans</taxon>
    </lineage>
</organism>
<dbReference type="GeneID" id="118348153"/>
<evidence type="ECO:0000313" key="1">
    <source>
        <dbReference type="Proteomes" id="UP000235220"/>
    </source>
</evidence>
<evidence type="ECO:0000313" key="2">
    <source>
        <dbReference type="RefSeq" id="XP_035545037.1"/>
    </source>
</evidence>
<name>A0A6P9ER40_JUGRE</name>
<accession>A0A6P9ER40</accession>
<protein>
    <submittedName>
        <fullName evidence="2">Uncharacterized protein LOC118348153</fullName>
    </submittedName>
</protein>
<reference evidence="2" key="1">
    <citation type="submission" date="2025-08" db="UniProtKB">
        <authorList>
            <consortium name="RefSeq"/>
        </authorList>
    </citation>
    <scope>IDENTIFICATION</scope>
    <source>
        <tissue evidence="2">Leaves</tissue>
    </source>
</reference>
<dbReference type="PANTHER" id="PTHR47150">
    <property type="entry name" value="OS12G0169200 PROTEIN"/>
    <property type="match status" value="1"/>
</dbReference>
<dbReference type="OrthoDB" id="1103281at2759"/>
<dbReference type="KEGG" id="jre:118348153"/>